<keyword evidence="5" id="KW-0190">Covalent protein-DNA linkage</keyword>
<evidence type="ECO:0000256" key="2">
    <source>
        <dbReference type="ARBA" id="ARBA00022670"/>
    </source>
</evidence>
<name>A0A8X8XIX7_SALSN</name>
<keyword evidence="7" id="KW-0456">Lyase</keyword>
<proteinExistence type="inferred from homology"/>
<dbReference type="SUPFAM" id="SSF143081">
    <property type="entry name" value="BB1717-like"/>
    <property type="match status" value="1"/>
</dbReference>
<dbReference type="Proteomes" id="UP000298416">
    <property type="component" value="Unassembled WGS sequence"/>
</dbReference>
<comment type="similarity">
    <text evidence="1">Belongs to the SOS response-associated peptidase family.</text>
</comment>
<keyword evidence="2" id="KW-0645">Protease</keyword>
<reference evidence="9" key="2">
    <citation type="submission" date="2020-08" db="EMBL/GenBank/DDBJ databases">
        <title>Plant Genome Project.</title>
        <authorList>
            <person name="Zhang R.-G."/>
        </authorList>
    </citation>
    <scope>NUCLEOTIDE SEQUENCE</scope>
    <source>
        <strain evidence="9">Huo1</strain>
        <tissue evidence="9">Leaf</tissue>
    </source>
</reference>
<evidence type="ECO:0000256" key="1">
    <source>
        <dbReference type="ARBA" id="ARBA00008136"/>
    </source>
</evidence>
<dbReference type="InterPro" id="IPR036590">
    <property type="entry name" value="SRAP-like"/>
</dbReference>
<dbReference type="GO" id="GO:0003697">
    <property type="term" value="F:single-stranded DNA binding"/>
    <property type="evidence" value="ECO:0007669"/>
    <property type="project" value="InterPro"/>
</dbReference>
<feature type="compositionally biased region" description="Basic and acidic residues" evidence="8">
    <location>
        <begin position="320"/>
        <end position="340"/>
    </location>
</feature>
<organism evidence="9">
    <name type="scientific">Salvia splendens</name>
    <name type="common">Scarlet sage</name>
    <dbReference type="NCBI Taxonomy" id="180675"/>
    <lineage>
        <taxon>Eukaryota</taxon>
        <taxon>Viridiplantae</taxon>
        <taxon>Streptophyta</taxon>
        <taxon>Embryophyta</taxon>
        <taxon>Tracheophyta</taxon>
        <taxon>Spermatophyta</taxon>
        <taxon>Magnoliopsida</taxon>
        <taxon>eudicotyledons</taxon>
        <taxon>Gunneridae</taxon>
        <taxon>Pentapetalae</taxon>
        <taxon>asterids</taxon>
        <taxon>lamiids</taxon>
        <taxon>Lamiales</taxon>
        <taxon>Lamiaceae</taxon>
        <taxon>Nepetoideae</taxon>
        <taxon>Mentheae</taxon>
        <taxon>Salviinae</taxon>
        <taxon>Salvia</taxon>
        <taxon>Salvia subgen. Calosphace</taxon>
        <taxon>core Calosphace</taxon>
    </lineage>
</organism>
<feature type="compositionally biased region" description="Basic and acidic residues" evidence="8">
    <location>
        <begin position="351"/>
        <end position="367"/>
    </location>
</feature>
<evidence type="ECO:0000256" key="8">
    <source>
        <dbReference type="SAM" id="MobiDB-lite"/>
    </source>
</evidence>
<feature type="region of interest" description="Disordered" evidence="8">
    <location>
        <begin position="275"/>
        <end position="294"/>
    </location>
</feature>
<evidence type="ECO:0000256" key="3">
    <source>
        <dbReference type="ARBA" id="ARBA00022763"/>
    </source>
</evidence>
<feature type="compositionally biased region" description="Basic and acidic residues" evidence="8">
    <location>
        <begin position="281"/>
        <end position="294"/>
    </location>
</feature>
<keyword evidence="3" id="KW-0227">DNA damage</keyword>
<dbReference type="GO" id="GO:0016829">
    <property type="term" value="F:lyase activity"/>
    <property type="evidence" value="ECO:0007669"/>
    <property type="project" value="UniProtKB-KW"/>
</dbReference>
<keyword evidence="6" id="KW-0238">DNA-binding</keyword>
<evidence type="ECO:0000256" key="7">
    <source>
        <dbReference type="ARBA" id="ARBA00023239"/>
    </source>
</evidence>
<dbReference type="Pfam" id="PF02586">
    <property type="entry name" value="SRAP"/>
    <property type="match status" value="2"/>
</dbReference>
<dbReference type="InterPro" id="IPR003738">
    <property type="entry name" value="SRAP"/>
</dbReference>
<evidence type="ECO:0000313" key="9">
    <source>
        <dbReference type="EMBL" id="KAG6412216.1"/>
    </source>
</evidence>
<dbReference type="GO" id="GO:0006508">
    <property type="term" value="P:proteolysis"/>
    <property type="evidence" value="ECO:0007669"/>
    <property type="project" value="UniProtKB-KW"/>
</dbReference>
<sequence length="482" mass="54924">MCGRGRCTLRADGIAQACHFNSRPIRHVDMDRYRPSYNVAPGFNVPVVRLDDGGGDGVVSHCMKWGLVPSFTKKTDKIDHFKMFNARCESIRQKASFRRLLPKNRFYEWKKDGSKKQPYYVHFKDSRPMVFAALFDSWKNSEGETLYTFTIITTSSSSSLEWLHVQHLSAVMAAVFGDQFDFKLMSVCIRIRSNCLIFCYHIADRMPVILGSKESTDWWLNDSSLSSLDKILKPYEETDLAWYPVTPAVGKISFDGPECIKEVKLEETKTISQFFSKKQASKSEDPTPEKTPIKEELQECIAPKIEKEEPQNQSKVESAAMKDEASVIEEPKQEIVKEEPCSQEESVTKTGESDTKDADHAKPSAKETDRLRLLHMSPIKKRRIGANDKQGQGAGDKQPTLFSYFAGSSELVGRFAKLRVHSIRGILVLVGVVAHCHWVVDAFWIFSSSCWFFFGCRRMFFFLYRHFLDGFFAVKVRTGLGS</sequence>
<dbReference type="GO" id="GO:0008233">
    <property type="term" value="F:peptidase activity"/>
    <property type="evidence" value="ECO:0007669"/>
    <property type="project" value="UniProtKB-KW"/>
</dbReference>
<evidence type="ECO:0000256" key="5">
    <source>
        <dbReference type="ARBA" id="ARBA00023124"/>
    </source>
</evidence>
<dbReference type="EMBL" id="PNBA02000009">
    <property type="protein sequence ID" value="KAG6412216.1"/>
    <property type="molecule type" value="Genomic_DNA"/>
</dbReference>
<evidence type="ECO:0000256" key="6">
    <source>
        <dbReference type="ARBA" id="ARBA00023125"/>
    </source>
</evidence>
<dbReference type="PANTHER" id="PTHR13604:SF0">
    <property type="entry name" value="ABASIC SITE PROCESSING PROTEIN HMCES"/>
    <property type="match status" value="1"/>
</dbReference>
<dbReference type="Gene3D" id="3.90.1680.10">
    <property type="entry name" value="SOS response associated peptidase-like"/>
    <property type="match status" value="2"/>
</dbReference>
<keyword evidence="10" id="KW-1185">Reference proteome</keyword>
<dbReference type="GO" id="GO:0106300">
    <property type="term" value="P:protein-DNA covalent cross-linking repair"/>
    <property type="evidence" value="ECO:0007669"/>
    <property type="project" value="InterPro"/>
</dbReference>
<dbReference type="PANTHER" id="PTHR13604">
    <property type="entry name" value="DC12-RELATED"/>
    <property type="match status" value="1"/>
</dbReference>
<gene>
    <name evidence="9" type="ORF">SASPL_124887</name>
</gene>
<dbReference type="AlphaFoldDB" id="A0A8X8XIX7"/>
<evidence type="ECO:0000313" key="10">
    <source>
        <dbReference type="Proteomes" id="UP000298416"/>
    </source>
</evidence>
<protein>
    <recommendedName>
        <fullName evidence="11">Embryonic stem cell-specific 5-hydroxymethylcytosine-binding protein</fullName>
    </recommendedName>
</protein>
<feature type="region of interest" description="Disordered" evidence="8">
    <location>
        <begin position="302"/>
        <end position="367"/>
    </location>
</feature>
<accession>A0A8X8XIX7</accession>
<reference evidence="9" key="1">
    <citation type="submission" date="2018-01" db="EMBL/GenBank/DDBJ databases">
        <authorList>
            <person name="Mao J.F."/>
        </authorList>
    </citation>
    <scope>NUCLEOTIDE SEQUENCE</scope>
    <source>
        <strain evidence="9">Huo1</strain>
        <tissue evidence="9">Leaf</tissue>
    </source>
</reference>
<comment type="caution">
    <text evidence="9">The sequence shown here is derived from an EMBL/GenBank/DDBJ whole genome shotgun (WGS) entry which is preliminary data.</text>
</comment>
<evidence type="ECO:0008006" key="11">
    <source>
        <dbReference type="Google" id="ProtNLM"/>
    </source>
</evidence>
<evidence type="ECO:0000256" key="4">
    <source>
        <dbReference type="ARBA" id="ARBA00022801"/>
    </source>
</evidence>
<keyword evidence="4" id="KW-0378">Hydrolase</keyword>